<name>A0ABQ3VMN6_9CHLR</name>
<evidence type="ECO:0000313" key="1">
    <source>
        <dbReference type="EMBL" id="GHO87060.1"/>
    </source>
</evidence>
<dbReference type="EMBL" id="BNJJ01000015">
    <property type="protein sequence ID" value="GHO87060.1"/>
    <property type="molecule type" value="Genomic_DNA"/>
</dbReference>
<evidence type="ECO:0000313" key="2">
    <source>
        <dbReference type="Proteomes" id="UP000635565"/>
    </source>
</evidence>
<protein>
    <recommendedName>
        <fullName evidence="3">Helix-turn-helix domain-containing protein</fullName>
    </recommendedName>
</protein>
<comment type="caution">
    <text evidence="1">The sequence shown here is derived from an EMBL/GenBank/DDBJ whole genome shotgun (WGS) entry which is preliminary data.</text>
</comment>
<dbReference type="Proteomes" id="UP000635565">
    <property type="component" value="Unassembled WGS sequence"/>
</dbReference>
<keyword evidence="2" id="KW-1185">Reference proteome</keyword>
<gene>
    <name evidence="1" type="ORF">KSZ_50660</name>
</gene>
<proteinExistence type="predicted"/>
<evidence type="ECO:0008006" key="3">
    <source>
        <dbReference type="Google" id="ProtNLM"/>
    </source>
</evidence>
<organism evidence="1 2">
    <name type="scientific">Dictyobacter formicarum</name>
    <dbReference type="NCBI Taxonomy" id="2778368"/>
    <lineage>
        <taxon>Bacteria</taxon>
        <taxon>Bacillati</taxon>
        <taxon>Chloroflexota</taxon>
        <taxon>Ktedonobacteria</taxon>
        <taxon>Ktedonobacterales</taxon>
        <taxon>Dictyobacteraceae</taxon>
        <taxon>Dictyobacter</taxon>
    </lineage>
</organism>
<reference evidence="1 2" key="1">
    <citation type="journal article" date="2021" name="Int. J. Syst. Evol. Microbiol.">
        <title>Reticulibacter mediterranei gen. nov., sp. nov., within the new family Reticulibacteraceae fam. nov., and Ktedonospora formicarum gen. nov., sp. nov., Ktedonobacter robiniae sp. nov., Dictyobacter formicarum sp. nov. and Dictyobacter arantiisoli sp. nov., belonging to the class Ktedonobacteria.</title>
        <authorList>
            <person name="Yabe S."/>
            <person name="Zheng Y."/>
            <person name="Wang C.M."/>
            <person name="Sakai Y."/>
            <person name="Abe K."/>
            <person name="Yokota A."/>
            <person name="Donadio S."/>
            <person name="Cavaletti L."/>
            <person name="Monciardini P."/>
        </authorList>
    </citation>
    <scope>NUCLEOTIDE SEQUENCE [LARGE SCALE GENOMIC DNA]</scope>
    <source>
        <strain evidence="1 2">SOSP1-9</strain>
    </source>
</reference>
<sequence length="80" mass="8643">MEEEQSVMLVGLTPRQQECALERYALLRPCLEEGMTQSRVAREQQVSFLVDGAAVDAGVSGRGIKRFGARRTCGSGAGAR</sequence>
<accession>A0ABQ3VMN6</accession>